<proteinExistence type="inferred from homology"/>
<feature type="chain" id="PRO_5011684350" description="beta-N-acetylhexosaminidase" evidence="6">
    <location>
        <begin position="21"/>
        <end position="365"/>
    </location>
</feature>
<dbReference type="InterPro" id="IPR036962">
    <property type="entry name" value="Glyco_hydro_3_N_sf"/>
</dbReference>
<evidence type="ECO:0000256" key="5">
    <source>
        <dbReference type="ARBA" id="ARBA00023295"/>
    </source>
</evidence>
<evidence type="ECO:0000259" key="7">
    <source>
        <dbReference type="Pfam" id="PF00933"/>
    </source>
</evidence>
<dbReference type="STRING" id="1075417.SAMN05421823_111130"/>
<organism evidence="8 9">
    <name type="scientific">Catalinimonas alkaloidigena</name>
    <dbReference type="NCBI Taxonomy" id="1075417"/>
    <lineage>
        <taxon>Bacteria</taxon>
        <taxon>Pseudomonadati</taxon>
        <taxon>Bacteroidota</taxon>
        <taxon>Cytophagia</taxon>
        <taxon>Cytophagales</taxon>
        <taxon>Catalimonadaceae</taxon>
        <taxon>Catalinimonas</taxon>
    </lineage>
</organism>
<sequence>MKNLLLWALSLSLFAATATAQSSYSLETFYQYQPALEHRVDQIFQTLSDTQRVGQMIIPSVGKLGKPEAYVANLVRKGQAGGILLLGGSKEGFTEQVRRLNKIAQDNRQLPIMFSTDAEPTLLPKKISGATPVPKTSALRNQEEAGMVASTISQDLLDIGVRHNFAPVADLSKNQEIIGARSFGANPDTVAAMNWAFMRASQRAGVVATAKHFPGHGLVQGDSHHKLVFINGPMQEVDVYRPLIDSGVVSVMVGHIAVENNPDYNTNGEAASTSHRIVTELLKNELGFRGLVVTDAMNMGAVSQDPQATVKAVKAGCDMILMPPNEPLLLNGVLAAMQKDPAFRDQVYASVKKIIRLKLCLGLIQ</sequence>
<dbReference type="InterPro" id="IPR017853">
    <property type="entry name" value="GH"/>
</dbReference>
<dbReference type="RefSeq" id="WP_089686694.1">
    <property type="nucleotide sequence ID" value="NZ_FNFO01000011.1"/>
</dbReference>
<evidence type="ECO:0000313" key="8">
    <source>
        <dbReference type="EMBL" id="SDM21645.1"/>
    </source>
</evidence>
<dbReference type="GO" id="GO:0009254">
    <property type="term" value="P:peptidoglycan turnover"/>
    <property type="evidence" value="ECO:0007669"/>
    <property type="project" value="TreeGrafter"/>
</dbReference>
<keyword evidence="5" id="KW-0326">Glycosidase</keyword>
<reference evidence="8 9" key="1">
    <citation type="submission" date="2016-10" db="EMBL/GenBank/DDBJ databases">
        <authorList>
            <person name="de Groot N.N."/>
        </authorList>
    </citation>
    <scope>NUCLEOTIDE SEQUENCE [LARGE SCALE GENOMIC DNA]</scope>
    <source>
        <strain evidence="8 9">DSM 25186</strain>
    </source>
</reference>
<feature type="signal peptide" evidence="6">
    <location>
        <begin position="1"/>
        <end position="20"/>
    </location>
</feature>
<dbReference type="GO" id="GO:0004563">
    <property type="term" value="F:beta-N-acetylhexosaminidase activity"/>
    <property type="evidence" value="ECO:0007669"/>
    <property type="project" value="UniProtKB-EC"/>
</dbReference>
<keyword evidence="9" id="KW-1185">Reference proteome</keyword>
<dbReference type="InterPro" id="IPR050226">
    <property type="entry name" value="NagZ_Beta-hexosaminidase"/>
</dbReference>
<keyword evidence="6" id="KW-0732">Signal</keyword>
<dbReference type="Gene3D" id="3.20.20.300">
    <property type="entry name" value="Glycoside hydrolase, family 3, N-terminal domain"/>
    <property type="match status" value="1"/>
</dbReference>
<dbReference type="PROSITE" id="PS00775">
    <property type="entry name" value="GLYCOSYL_HYDROL_F3"/>
    <property type="match status" value="1"/>
</dbReference>
<evidence type="ECO:0000256" key="2">
    <source>
        <dbReference type="ARBA" id="ARBA00005336"/>
    </source>
</evidence>
<dbReference type="GO" id="GO:0005975">
    <property type="term" value="P:carbohydrate metabolic process"/>
    <property type="evidence" value="ECO:0007669"/>
    <property type="project" value="InterPro"/>
</dbReference>
<gene>
    <name evidence="8" type="ORF">SAMN05421823_111130</name>
</gene>
<accession>A0A1G9RGT4</accession>
<dbReference type="Pfam" id="PF00933">
    <property type="entry name" value="Glyco_hydro_3"/>
    <property type="match status" value="1"/>
</dbReference>
<dbReference type="PANTHER" id="PTHR30480">
    <property type="entry name" value="BETA-HEXOSAMINIDASE-RELATED"/>
    <property type="match status" value="1"/>
</dbReference>
<protein>
    <recommendedName>
        <fullName evidence="3">beta-N-acetylhexosaminidase</fullName>
        <ecNumber evidence="3">3.2.1.52</ecNumber>
    </recommendedName>
</protein>
<dbReference type="Proteomes" id="UP000198510">
    <property type="component" value="Unassembled WGS sequence"/>
</dbReference>
<dbReference type="OrthoDB" id="9805821at2"/>
<evidence type="ECO:0000313" key="9">
    <source>
        <dbReference type="Proteomes" id="UP000198510"/>
    </source>
</evidence>
<keyword evidence="4" id="KW-0378">Hydrolase</keyword>
<dbReference type="EC" id="3.2.1.52" evidence="3"/>
<dbReference type="InterPro" id="IPR019800">
    <property type="entry name" value="Glyco_hydro_3_AS"/>
</dbReference>
<feature type="domain" description="Glycoside hydrolase family 3 N-terminal" evidence="7">
    <location>
        <begin position="51"/>
        <end position="357"/>
    </location>
</feature>
<dbReference type="PANTHER" id="PTHR30480:SF13">
    <property type="entry name" value="BETA-HEXOSAMINIDASE"/>
    <property type="match status" value="1"/>
</dbReference>
<evidence type="ECO:0000256" key="3">
    <source>
        <dbReference type="ARBA" id="ARBA00012663"/>
    </source>
</evidence>
<evidence type="ECO:0000256" key="6">
    <source>
        <dbReference type="SAM" id="SignalP"/>
    </source>
</evidence>
<dbReference type="EMBL" id="FNFO01000011">
    <property type="protein sequence ID" value="SDM21645.1"/>
    <property type="molecule type" value="Genomic_DNA"/>
</dbReference>
<name>A0A1G9RGT4_9BACT</name>
<evidence type="ECO:0000256" key="4">
    <source>
        <dbReference type="ARBA" id="ARBA00022801"/>
    </source>
</evidence>
<evidence type="ECO:0000256" key="1">
    <source>
        <dbReference type="ARBA" id="ARBA00001231"/>
    </source>
</evidence>
<comment type="similarity">
    <text evidence="2">Belongs to the glycosyl hydrolase 3 family.</text>
</comment>
<dbReference type="AlphaFoldDB" id="A0A1G9RGT4"/>
<dbReference type="InterPro" id="IPR001764">
    <property type="entry name" value="Glyco_hydro_3_N"/>
</dbReference>
<dbReference type="SUPFAM" id="SSF51445">
    <property type="entry name" value="(Trans)glycosidases"/>
    <property type="match status" value="1"/>
</dbReference>
<comment type="catalytic activity">
    <reaction evidence="1">
        <text>Hydrolysis of terminal non-reducing N-acetyl-D-hexosamine residues in N-acetyl-beta-D-hexosaminides.</text>
        <dbReference type="EC" id="3.2.1.52"/>
    </reaction>
</comment>